<sequence length="61" mass="6689">MTRARSMCSRAFMDGKFSVLGGMDQNKKVLTFSGAAPPLVAVENIELYVAHHFADNNELSN</sequence>
<accession>A0AAQ3L6X8</accession>
<reference evidence="1 2" key="1">
    <citation type="submission" date="2023-10" db="EMBL/GenBank/DDBJ databases">
        <title>Chromosome-scale genome assembly provides insights into flower coloration mechanisms of Canna indica.</title>
        <authorList>
            <person name="Li C."/>
        </authorList>
    </citation>
    <scope>NUCLEOTIDE SEQUENCE [LARGE SCALE GENOMIC DNA]</scope>
    <source>
        <tissue evidence="1">Flower</tissue>
    </source>
</reference>
<dbReference type="Proteomes" id="UP001327560">
    <property type="component" value="Chromosome 9"/>
</dbReference>
<name>A0AAQ3L6X8_9LILI</name>
<keyword evidence="2" id="KW-1185">Reference proteome</keyword>
<protein>
    <submittedName>
        <fullName evidence="1">F-box/kelch-repeat protein SKIP11-like</fullName>
    </submittedName>
</protein>
<gene>
    <name evidence="1" type="ORF">Cni_G29272</name>
</gene>
<organism evidence="1 2">
    <name type="scientific">Canna indica</name>
    <name type="common">Indian-shot</name>
    <dbReference type="NCBI Taxonomy" id="4628"/>
    <lineage>
        <taxon>Eukaryota</taxon>
        <taxon>Viridiplantae</taxon>
        <taxon>Streptophyta</taxon>
        <taxon>Embryophyta</taxon>
        <taxon>Tracheophyta</taxon>
        <taxon>Spermatophyta</taxon>
        <taxon>Magnoliopsida</taxon>
        <taxon>Liliopsida</taxon>
        <taxon>Zingiberales</taxon>
        <taxon>Cannaceae</taxon>
        <taxon>Canna</taxon>
    </lineage>
</organism>
<proteinExistence type="predicted"/>
<dbReference type="AlphaFoldDB" id="A0AAQ3L6X8"/>
<dbReference type="EMBL" id="CP136898">
    <property type="protein sequence ID" value="WOL20467.1"/>
    <property type="molecule type" value="Genomic_DNA"/>
</dbReference>
<evidence type="ECO:0000313" key="2">
    <source>
        <dbReference type="Proteomes" id="UP001327560"/>
    </source>
</evidence>
<evidence type="ECO:0000313" key="1">
    <source>
        <dbReference type="EMBL" id="WOL20467.1"/>
    </source>
</evidence>